<protein>
    <submittedName>
        <fullName evidence="2">Uncharacterized protein</fullName>
    </submittedName>
</protein>
<dbReference type="AlphaFoldDB" id="A0A6I3M4F9"/>
<proteinExistence type="predicted"/>
<dbReference type="OrthoDB" id="4981521at2"/>
<evidence type="ECO:0000256" key="1">
    <source>
        <dbReference type="SAM" id="MobiDB-lite"/>
    </source>
</evidence>
<feature type="compositionally biased region" description="Gly residues" evidence="1">
    <location>
        <begin position="211"/>
        <end position="220"/>
    </location>
</feature>
<dbReference type="EMBL" id="WMLB01000016">
    <property type="protein sequence ID" value="MTH67718.1"/>
    <property type="molecule type" value="Genomic_DNA"/>
</dbReference>
<name>A0A6I3M4F9_9MICO</name>
<organism evidence="2 3">
    <name type="scientific">Agromyces bracchium</name>
    <dbReference type="NCBI Taxonomy" id="88376"/>
    <lineage>
        <taxon>Bacteria</taxon>
        <taxon>Bacillati</taxon>
        <taxon>Actinomycetota</taxon>
        <taxon>Actinomycetes</taxon>
        <taxon>Micrococcales</taxon>
        <taxon>Microbacteriaceae</taxon>
        <taxon>Agromyces</taxon>
    </lineage>
</organism>
<dbReference type="RefSeq" id="WP_155050821.1">
    <property type="nucleotide sequence ID" value="NZ_JBHMAT010000003.1"/>
</dbReference>
<evidence type="ECO:0000313" key="2">
    <source>
        <dbReference type="EMBL" id="MTH67718.1"/>
    </source>
</evidence>
<feature type="region of interest" description="Disordered" evidence="1">
    <location>
        <begin position="196"/>
        <end position="220"/>
    </location>
</feature>
<dbReference type="Proteomes" id="UP000433071">
    <property type="component" value="Unassembled WGS sequence"/>
</dbReference>
<sequence>MPHQHPLHADVDVPCLCCGSVQRFRFASASDQVVCGHCRSHLGPERAEQRDREHIALWCGILEAHDSDARDAAAEASAAAGEAAELVARLTAERDQLRAGAIDTASEVGAALQDQLRDDRVRRAERATQLTAKRVDTAMVALWRLQAFHHPDPKKPGSCVCGRTLPTCGESRVLEAVRQEMRDWERRNLELLRAGKRHGLPPEHPEVGAAGPAGGGAGGR</sequence>
<comment type="caution">
    <text evidence="2">The sequence shown here is derived from an EMBL/GenBank/DDBJ whole genome shotgun (WGS) entry which is preliminary data.</text>
</comment>
<gene>
    <name evidence="2" type="ORF">GJ743_04955</name>
</gene>
<reference evidence="2 3" key="1">
    <citation type="submission" date="2019-11" db="EMBL/GenBank/DDBJ databases">
        <title>Agromyces kandeliae sp. nov., isolated from mangrove soil.</title>
        <authorList>
            <person name="Wang R."/>
        </authorList>
    </citation>
    <scope>NUCLEOTIDE SEQUENCE [LARGE SCALE GENOMIC DNA]</scope>
    <source>
        <strain evidence="2 3">JCM 11433</strain>
    </source>
</reference>
<accession>A0A6I3M4F9</accession>
<keyword evidence="3" id="KW-1185">Reference proteome</keyword>
<evidence type="ECO:0000313" key="3">
    <source>
        <dbReference type="Proteomes" id="UP000433071"/>
    </source>
</evidence>